<dbReference type="InterPro" id="IPR000713">
    <property type="entry name" value="Mur_ligase_N"/>
</dbReference>
<keyword evidence="5 12" id="KW-0132">Cell division</keyword>
<feature type="binding site" evidence="12">
    <location>
        <position position="185"/>
    </location>
    <ligand>
        <name>UDP-N-acetyl-alpha-D-muramoyl-L-alanyl-D-glutamate</name>
        <dbReference type="ChEBI" id="CHEBI:83900"/>
    </ligand>
</feature>
<dbReference type="GO" id="GO:0005737">
    <property type="term" value="C:cytoplasm"/>
    <property type="evidence" value="ECO:0007669"/>
    <property type="project" value="UniProtKB-SubCell"/>
</dbReference>
<evidence type="ECO:0000256" key="9">
    <source>
        <dbReference type="ARBA" id="ARBA00022984"/>
    </source>
</evidence>
<keyword evidence="3 12" id="KW-0963">Cytoplasm</keyword>
<evidence type="ECO:0000259" key="15">
    <source>
        <dbReference type="Pfam" id="PF02875"/>
    </source>
</evidence>
<dbReference type="SUPFAM" id="SSF63418">
    <property type="entry name" value="MurE/MurF N-terminal domain"/>
    <property type="match status" value="1"/>
</dbReference>
<evidence type="ECO:0000256" key="6">
    <source>
        <dbReference type="ARBA" id="ARBA00022741"/>
    </source>
</evidence>
<proteinExistence type="inferred from homology"/>
<dbReference type="Gene3D" id="3.40.1190.10">
    <property type="entry name" value="Mur-like, catalytic domain"/>
    <property type="match status" value="1"/>
</dbReference>
<dbReference type="EC" id="6.3.2.-" evidence="12"/>
<evidence type="ECO:0000256" key="11">
    <source>
        <dbReference type="ARBA" id="ARBA00023316"/>
    </source>
</evidence>
<dbReference type="Pfam" id="PF02875">
    <property type="entry name" value="Mur_ligase_C"/>
    <property type="match status" value="1"/>
</dbReference>
<dbReference type="SUPFAM" id="SSF53623">
    <property type="entry name" value="MurD-like peptide ligases, catalytic domain"/>
    <property type="match status" value="1"/>
</dbReference>
<feature type="domain" description="Mur ligase central" evidence="16">
    <location>
        <begin position="106"/>
        <end position="308"/>
    </location>
</feature>
<feature type="modified residue" description="N6-carboxylysine" evidence="12">
    <location>
        <position position="219"/>
    </location>
</feature>
<comment type="cofactor">
    <cofactor evidence="12">
        <name>Mg(2+)</name>
        <dbReference type="ChEBI" id="CHEBI:18420"/>
    </cofactor>
</comment>
<reference evidence="17" key="1">
    <citation type="submission" date="2023-09" db="EMBL/GenBank/DDBJ databases">
        <authorList>
            <person name="Zeng C."/>
        </authorList>
    </citation>
    <scope>NUCLEOTIDE SEQUENCE</scope>
    <source>
        <strain evidence="17">ZCY20-5</strain>
    </source>
</reference>
<evidence type="ECO:0000256" key="10">
    <source>
        <dbReference type="ARBA" id="ARBA00023306"/>
    </source>
</evidence>
<dbReference type="InterPro" id="IPR018109">
    <property type="entry name" value="Folylpolyglutamate_synth_CS"/>
</dbReference>
<keyword evidence="8 12" id="KW-0133">Cell shape</keyword>
<dbReference type="HAMAP" id="MF_00208">
    <property type="entry name" value="MurE"/>
    <property type="match status" value="1"/>
</dbReference>
<dbReference type="NCBIfam" id="TIGR01085">
    <property type="entry name" value="murE"/>
    <property type="match status" value="1"/>
</dbReference>
<dbReference type="SUPFAM" id="SSF53244">
    <property type="entry name" value="MurD-like peptide ligases, peptide-binding domain"/>
    <property type="match status" value="1"/>
</dbReference>
<dbReference type="RefSeq" id="WP_275846037.1">
    <property type="nucleotide sequence ID" value="NZ_CP135996.1"/>
</dbReference>
<evidence type="ECO:0000259" key="16">
    <source>
        <dbReference type="Pfam" id="PF08245"/>
    </source>
</evidence>
<dbReference type="GO" id="GO:0008360">
    <property type="term" value="P:regulation of cell shape"/>
    <property type="evidence" value="ECO:0007669"/>
    <property type="project" value="UniProtKB-KW"/>
</dbReference>
<evidence type="ECO:0000256" key="5">
    <source>
        <dbReference type="ARBA" id="ARBA00022618"/>
    </source>
</evidence>
<dbReference type="InterPro" id="IPR036565">
    <property type="entry name" value="Mur-like_cat_sf"/>
</dbReference>
<dbReference type="EMBL" id="CP135996">
    <property type="protein sequence ID" value="WOC33549.1"/>
    <property type="molecule type" value="Genomic_DNA"/>
</dbReference>
<evidence type="ECO:0000256" key="4">
    <source>
        <dbReference type="ARBA" id="ARBA00022598"/>
    </source>
</evidence>
<comment type="function">
    <text evidence="12">Catalyzes the addition of an amino acid to the nucleotide precursor UDP-N-acetylmuramoyl-L-alanyl-D-glutamate (UMAG) in the biosynthesis of bacterial cell-wall peptidoglycan.</text>
</comment>
<dbReference type="Gene3D" id="3.40.1390.10">
    <property type="entry name" value="MurE/MurF, N-terminal domain"/>
    <property type="match status" value="1"/>
</dbReference>
<accession>A0AA97DBS7</accession>
<comment type="subcellular location">
    <subcellularLocation>
        <location evidence="12 13">Cytoplasm</location>
    </subcellularLocation>
</comment>
<feature type="domain" description="Mur ligase N-terminal catalytic" evidence="14">
    <location>
        <begin position="22"/>
        <end position="92"/>
    </location>
</feature>
<dbReference type="InterPro" id="IPR036615">
    <property type="entry name" value="Mur_ligase_C_dom_sf"/>
</dbReference>
<dbReference type="Pfam" id="PF01225">
    <property type="entry name" value="Mur_ligase"/>
    <property type="match status" value="1"/>
</dbReference>
<dbReference type="Proteomes" id="UP001300604">
    <property type="component" value="Chromosome"/>
</dbReference>
<dbReference type="AlphaFoldDB" id="A0AA97DBS7"/>
<feature type="binding site" evidence="12">
    <location>
        <position position="29"/>
    </location>
    <ligand>
        <name>UDP-N-acetyl-alpha-D-muramoyl-L-alanyl-D-glutamate</name>
        <dbReference type="ChEBI" id="CHEBI:83900"/>
    </ligand>
</feature>
<dbReference type="GO" id="GO:0004326">
    <property type="term" value="F:tetrahydrofolylpolyglutamate synthase activity"/>
    <property type="evidence" value="ECO:0007669"/>
    <property type="project" value="InterPro"/>
</dbReference>
<keyword evidence="4 12" id="KW-0436">Ligase</keyword>
<gene>
    <name evidence="12" type="primary">murE</name>
    <name evidence="17" type="ORF">PXC00_06690</name>
</gene>
<dbReference type="InterPro" id="IPR035911">
    <property type="entry name" value="MurE/MurF_N"/>
</dbReference>
<dbReference type="InterPro" id="IPR004101">
    <property type="entry name" value="Mur_ligase_C"/>
</dbReference>
<evidence type="ECO:0000313" key="17">
    <source>
        <dbReference type="EMBL" id="WOC33549.1"/>
    </source>
</evidence>
<evidence type="ECO:0000256" key="8">
    <source>
        <dbReference type="ARBA" id="ARBA00022960"/>
    </source>
</evidence>
<dbReference type="PANTHER" id="PTHR23135:SF4">
    <property type="entry name" value="UDP-N-ACETYLMURAMOYL-L-ALANYL-D-GLUTAMATE--2,6-DIAMINOPIMELATE LIGASE MURE HOMOLOG, CHLOROPLASTIC"/>
    <property type="match status" value="1"/>
</dbReference>
<dbReference type="InterPro" id="IPR013221">
    <property type="entry name" value="Mur_ligase_cen"/>
</dbReference>
<keyword evidence="6 12" id="KW-0547">Nucleotide-binding</keyword>
<reference evidence="17" key="2">
    <citation type="submission" date="2024-06" db="EMBL/GenBank/DDBJ databases">
        <title>Caproicibacterium argilliputei sp. nov, a novel caproic acid producing anaerobic bacterium isolated from pit mud.</title>
        <authorList>
            <person name="Xia S."/>
        </authorList>
    </citation>
    <scope>NUCLEOTIDE SEQUENCE</scope>
    <source>
        <strain evidence="17">ZCY20-5</strain>
    </source>
</reference>
<sequence length="491" mass="53470">MTIQELLEKMPCRTSGDLQKTVTGITYDSRKVKAGSVFVCLVGSRTDSHAFAAQAAADGACAIVTQHDIAPVSCAEIRVKDTREALALLSAAWFGHPAKQLKVIGVTGTKGKTTSTYMIHSILEAAGIPTGIIGTIGTVVGSQVIKTNNTTPESYDIQKFMHMMVEAGCKACVLEASSIGLRDHRVDGFSFDIGLFTNFSEDHIGGLEHKDMQEYMACKALLFQKCRLGIINVDDANWQGITAGHTCTLSTYGFRKEAQLRAENDCLISKPGYLGVGFDLCGSMRGHVQVDISGRFNVYNALGAVAVCQQFGVSLADVRRGLDTVKVKGRVEPVPVPGNYTLLIDYAHNAVSMQNILSTLREYHPRRLVCLFGAGGNRPKLRRYEMGEMSGKLADLSVITADNSRDENVMDILADIEVGLHKTVGKYVVIPDRKEAIRFCLDNAQEGDVIVLAGKGHEDYQEIKGVKYPFDEREVVREILMAEGKLPAESL</sequence>
<evidence type="ECO:0000256" key="3">
    <source>
        <dbReference type="ARBA" id="ARBA00022490"/>
    </source>
</evidence>
<dbReference type="InterPro" id="IPR005761">
    <property type="entry name" value="UDP-N-AcMur-Glu-dNH2Pim_ligase"/>
</dbReference>
<protein>
    <recommendedName>
        <fullName evidence="12">UDP-N-acetylmuramyl-tripeptide synthetase</fullName>
        <ecNumber evidence="12">6.3.2.-</ecNumber>
    </recommendedName>
    <alternativeName>
        <fullName evidence="12">UDP-MurNAc-tripeptide synthetase</fullName>
    </alternativeName>
</protein>
<dbReference type="GO" id="GO:0005524">
    <property type="term" value="F:ATP binding"/>
    <property type="evidence" value="ECO:0007669"/>
    <property type="project" value="UniProtKB-UniRule"/>
</dbReference>
<evidence type="ECO:0000256" key="13">
    <source>
        <dbReference type="RuleBase" id="RU004135"/>
    </source>
</evidence>
<name>A0AA97DBS7_9FIRM</name>
<dbReference type="GO" id="GO:0009252">
    <property type="term" value="P:peptidoglycan biosynthetic process"/>
    <property type="evidence" value="ECO:0007669"/>
    <property type="project" value="UniProtKB-UniRule"/>
</dbReference>
<comment type="caution">
    <text evidence="12">Lacks conserved residue(s) required for the propagation of feature annotation.</text>
</comment>
<feature type="binding site" evidence="12">
    <location>
        <position position="149"/>
    </location>
    <ligand>
        <name>UDP-N-acetyl-alpha-D-muramoyl-L-alanyl-D-glutamate</name>
        <dbReference type="ChEBI" id="CHEBI:83900"/>
    </ligand>
</feature>
<dbReference type="KEGG" id="carl:PXC00_06690"/>
<dbReference type="PANTHER" id="PTHR23135">
    <property type="entry name" value="MUR LIGASE FAMILY MEMBER"/>
    <property type="match status" value="1"/>
</dbReference>
<dbReference type="GO" id="GO:0051301">
    <property type="term" value="P:cell division"/>
    <property type="evidence" value="ECO:0007669"/>
    <property type="project" value="UniProtKB-KW"/>
</dbReference>
<comment type="PTM">
    <text evidence="12">Carboxylation is probably crucial for Mg(2+) binding and, consequently, for the gamma-phosphate positioning of ATP.</text>
</comment>
<feature type="binding site" evidence="12">
    <location>
        <position position="177"/>
    </location>
    <ligand>
        <name>UDP-N-acetyl-alpha-D-muramoyl-L-alanyl-D-glutamate</name>
        <dbReference type="ChEBI" id="CHEBI:83900"/>
    </ligand>
</feature>
<evidence type="ECO:0000256" key="2">
    <source>
        <dbReference type="ARBA" id="ARBA00005898"/>
    </source>
</evidence>
<evidence type="ECO:0000256" key="1">
    <source>
        <dbReference type="ARBA" id="ARBA00004752"/>
    </source>
</evidence>
<dbReference type="Gene3D" id="3.90.190.20">
    <property type="entry name" value="Mur ligase, C-terminal domain"/>
    <property type="match status" value="1"/>
</dbReference>
<comment type="similarity">
    <text evidence="2 12">Belongs to the MurCDEF family. MurE subfamily.</text>
</comment>
<keyword evidence="18" id="KW-1185">Reference proteome</keyword>
<keyword evidence="9 12" id="KW-0573">Peptidoglycan synthesis</keyword>
<feature type="binding site" evidence="12">
    <location>
        <begin position="108"/>
        <end position="114"/>
    </location>
    <ligand>
        <name>ATP</name>
        <dbReference type="ChEBI" id="CHEBI:30616"/>
    </ligand>
</feature>
<feature type="domain" description="Mur ligase C-terminal" evidence="15">
    <location>
        <begin position="329"/>
        <end position="456"/>
    </location>
</feature>
<dbReference type="GO" id="GO:0071555">
    <property type="term" value="P:cell wall organization"/>
    <property type="evidence" value="ECO:0007669"/>
    <property type="project" value="UniProtKB-KW"/>
</dbReference>
<keyword evidence="7 12" id="KW-0067">ATP-binding</keyword>
<feature type="binding site" evidence="12">
    <location>
        <begin position="150"/>
        <end position="151"/>
    </location>
    <ligand>
        <name>UDP-N-acetyl-alpha-D-muramoyl-L-alanyl-D-glutamate</name>
        <dbReference type="ChEBI" id="CHEBI:83900"/>
    </ligand>
</feature>
<organism evidence="17 18">
    <name type="scientific">Caproicibacterium argilliputei</name>
    <dbReference type="NCBI Taxonomy" id="3030016"/>
    <lineage>
        <taxon>Bacteria</taxon>
        <taxon>Bacillati</taxon>
        <taxon>Bacillota</taxon>
        <taxon>Clostridia</taxon>
        <taxon>Eubacteriales</taxon>
        <taxon>Oscillospiraceae</taxon>
        <taxon>Caproicibacterium</taxon>
    </lineage>
</organism>
<dbReference type="GO" id="GO:0000287">
    <property type="term" value="F:magnesium ion binding"/>
    <property type="evidence" value="ECO:0007669"/>
    <property type="project" value="UniProtKB-UniRule"/>
</dbReference>
<evidence type="ECO:0000256" key="12">
    <source>
        <dbReference type="HAMAP-Rule" id="MF_00208"/>
    </source>
</evidence>
<evidence type="ECO:0000259" key="14">
    <source>
        <dbReference type="Pfam" id="PF01225"/>
    </source>
</evidence>
<evidence type="ECO:0000313" key="18">
    <source>
        <dbReference type="Proteomes" id="UP001300604"/>
    </source>
</evidence>
<dbReference type="NCBIfam" id="NF001126">
    <property type="entry name" value="PRK00139.1-4"/>
    <property type="match status" value="1"/>
</dbReference>
<evidence type="ECO:0000256" key="7">
    <source>
        <dbReference type="ARBA" id="ARBA00022840"/>
    </source>
</evidence>
<dbReference type="PROSITE" id="PS01011">
    <property type="entry name" value="FOLYLPOLYGLU_SYNT_1"/>
    <property type="match status" value="1"/>
</dbReference>
<comment type="pathway">
    <text evidence="1 12 13">Cell wall biogenesis; peptidoglycan biosynthesis.</text>
</comment>
<keyword evidence="11 12" id="KW-0961">Cell wall biogenesis/degradation</keyword>
<keyword evidence="12" id="KW-0460">Magnesium</keyword>
<dbReference type="Pfam" id="PF08245">
    <property type="entry name" value="Mur_ligase_M"/>
    <property type="match status" value="1"/>
</dbReference>
<keyword evidence="10 12" id="KW-0131">Cell cycle</keyword>